<protein>
    <recommendedName>
        <fullName evidence="2">TPM domain-containing protein</fullName>
    </recommendedName>
</protein>
<keyword evidence="4" id="KW-1185">Reference proteome</keyword>
<dbReference type="AlphaFoldDB" id="A0A4Q7PIN9"/>
<feature type="transmembrane region" description="Helical" evidence="1">
    <location>
        <begin position="180"/>
        <end position="200"/>
    </location>
</feature>
<dbReference type="PANTHER" id="PTHR30373:SF2">
    <property type="entry name" value="UPF0603 PROTEIN YGCG"/>
    <property type="match status" value="1"/>
</dbReference>
<dbReference type="Gene3D" id="3.10.310.50">
    <property type="match status" value="1"/>
</dbReference>
<dbReference type="Pfam" id="PF04536">
    <property type="entry name" value="TPM_phosphatase"/>
    <property type="match status" value="1"/>
</dbReference>
<dbReference type="RefSeq" id="WP_130285672.1">
    <property type="nucleotide sequence ID" value="NZ_SGXE01000001.1"/>
</dbReference>
<evidence type="ECO:0000256" key="1">
    <source>
        <dbReference type="SAM" id="Phobius"/>
    </source>
</evidence>
<comment type="caution">
    <text evidence="3">The sequence shown here is derived from an EMBL/GenBank/DDBJ whole genome shotgun (WGS) entry which is preliminary data.</text>
</comment>
<proteinExistence type="predicted"/>
<dbReference type="InterPro" id="IPR007621">
    <property type="entry name" value="TPM_dom"/>
</dbReference>
<dbReference type="Proteomes" id="UP000292262">
    <property type="component" value="Unassembled WGS sequence"/>
</dbReference>
<dbReference type="EMBL" id="SGXE01000001">
    <property type="protein sequence ID" value="RZS99858.1"/>
    <property type="molecule type" value="Genomic_DNA"/>
</dbReference>
<organism evidence="3 4">
    <name type="scientific">Aquimarina brevivitae</name>
    <dbReference type="NCBI Taxonomy" id="323412"/>
    <lineage>
        <taxon>Bacteria</taxon>
        <taxon>Pseudomonadati</taxon>
        <taxon>Bacteroidota</taxon>
        <taxon>Flavobacteriia</taxon>
        <taxon>Flavobacteriales</taxon>
        <taxon>Flavobacteriaceae</taxon>
        <taxon>Aquimarina</taxon>
    </lineage>
</organism>
<name>A0A4Q7PIN9_9FLAO</name>
<evidence type="ECO:0000313" key="3">
    <source>
        <dbReference type="EMBL" id="RZS99858.1"/>
    </source>
</evidence>
<dbReference type="PANTHER" id="PTHR30373">
    <property type="entry name" value="UPF0603 PROTEIN YGCG"/>
    <property type="match status" value="1"/>
</dbReference>
<keyword evidence="1" id="KW-0812">Transmembrane</keyword>
<accession>A0A4Q7PIN9</accession>
<keyword evidence="1" id="KW-1133">Transmembrane helix</keyword>
<feature type="domain" description="TPM" evidence="2">
    <location>
        <begin position="39"/>
        <end position="162"/>
    </location>
</feature>
<sequence>MIIDQFKTYCTTFILLFLTLGALCAQRNIPPKPAKETAIYDSASFLNPQERSALERKLINYADTTSTQVVIATINSLNGEYIGTYAAEWAHKWGIGQKEKDNGILILLSKNDRKIWITTGYGVEEKLTDLQSKTIIDQIITPQFKKGNFYAGLDEGTTAIFEVLNGTFEGKRTSSKRPNFPIVEFIFLAFIIIGIIRALSRSNRNDGNGRGGSRSTGSLWDIIVLSSLGRGGFGGSSGGFSGGSGGFGGGFGGGGFGGGGAGGSW</sequence>
<keyword evidence="1" id="KW-0472">Membrane</keyword>
<dbReference type="OrthoDB" id="9810918at2"/>
<gene>
    <name evidence="3" type="ORF">EV197_1087</name>
</gene>
<evidence type="ECO:0000313" key="4">
    <source>
        <dbReference type="Proteomes" id="UP000292262"/>
    </source>
</evidence>
<reference evidence="3 4" key="1">
    <citation type="submission" date="2019-02" db="EMBL/GenBank/DDBJ databases">
        <title>Genomic Encyclopedia of Type Strains, Phase IV (KMG-IV): sequencing the most valuable type-strain genomes for metagenomic binning, comparative biology and taxonomic classification.</title>
        <authorList>
            <person name="Goeker M."/>
        </authorList>
    </citation>
    <scope>NUCLEOTIDE SEQUENCE [LARGE SCALE GENOMIC DNA]</scope>
    <source>
        <strain evidence="3 4">DSM 17196</strain>
    </source>
</reference>
<evidence type="ECO:0000259" key="2">
    <source>
        <dbReference type="Pfam" id="PF04536"/>
    </source>
</evidence>